<dbReference type="EMBL" id="JAUNZN010000018">
    <property type="protein sequence ID" value="KAK4810946.1"/>
    <property type="molecule type" value="Genomic_DNA"/>
</dbReference>
<keyword evidence="3" id="KW-1185">Reference proteome</keyword>
<gene>
    <name evidence="1" type="ORF">QYF61_013347</name>
    <name evidence="2" type="ORF">QYF61_013354</name>
</gene>
<accession>A0AAN7RW36</accession>
<evidence type="ECO:0000313" key="2">
    <source>
        <dbReference type="EMBL" id="KAK4810946.1"/>
    </source>
</evidence>
<dbReference type="PANTHER" id="PTHR33332">
    <property type="entry name" value="REVERSE TRANSCRIPTASE DOMAIN-CONTAINING PROTEIN"/>
    <property type="match status" value="1"/>
</dbReference>
<evidence type="ECO:0000313" key="3">
    <source>
        <dbReference type="Proteomes" id="UP001333110"/>
    </source>
</evidence>
<reference evidence="2 3" key="1">
    <citation type="journal article" date="2023" name="J. Hered.">
        <title>Chromosome-level genome of the wood stork (Mycteria americana) provides insight into avian chromosome evolution.</title>
        <authorList>
            <person name="Flamio R. Jr."/>
            <person name="Ramstad K.M."/>
        </authorList>
    </citation>
    <scope>NUCLEOTIDE SEQUENCE [LARGE SCALE GENOMIC DNA]</scope>
    <source>
        <strain evidence="2">JAX WOST 10</strain>
    </source>
</reference>
<dbReference type="Proteomes" id="UP001333110">
    <property type="component" value="Unassembled WGS sequence"/>
</dbReference>
<evidence type="ECO:0008006" key="4">
    <source>
        <dbReference type="Google" id="ProtNLM"/>
    </source>
</evidence>
<comment type="caution">
    <text evidence="2">The sequence shown here is derived from an EMBL/GenBank/DDBJ whole genome shotgun (WGS) entry which is preliminary data.</text>
</comment>
<dbReference type="AlphaFoldDB" id="A0AAN7RW36"/>
<sequence>MHPRLLRELADVIARPLLIIFDRSWRLGEVPEDWRKANVTPIFEKGKKEDPGNYRPGKSCLTNLITFYGEMPGLVDEGRAVDIVYLDFRKAFDPVSLKILMEKLLMYGLDEQTLESSLAEKALGVLVDTKLNMSQQCALAAKKANGILGCIRQSIASRSREVILSLYSALVRPHLESCVQFWAPQYRRGLDILERVQRRATKMMKGLEYLTYEETLRELGLFSQEKRRLRGDLINVYKYLKGGCKEDGAGLFSAVLSDRTGSNGRKVKHRRFCLNIRKHCFTVRVTEGGEAEPVLSRASAR</sequence>
<evidence type="ECO:0000313" key="1">
    <source>
        <dbReference type="EMBL" id="KAK4810939.1"/>
    </source>
</evidence>
<dbReference type="EMBL" id="JAUNZN010000018">
    <property type="protein sequence ID" value="KAK4810939.1"/>
    <property type="molecule type" value="Genomic_DNA"/>
</dbReference>
<organism evidence="2 3">
    <name type="scientific">Mycteria americana</name>
    <name type="common">Wood stork</name>
    <dbReference type="NCBI Taxonomy" id="33587"/>
    <lineage>
        <taxon>Eukaryota</taxon>
        <taxon>Metazoa</taxon>
        <taxon>Chordata</taxon>
        <taxon>Craniata</taxon>
        <taxon>Vertebrata</taxon>
        <taxon>Euteleostomi</taxon>
        <taxon>Archelosauria</taxon>
        <taxon>Archosauria</taxon>
        <taxon>Dinosauria</taxon>
        <taxon>Saurischia</taxon>
        <taxon>Theropoda</taxon>
        <taxon>Coelurosauria</taxon>
        <taxon>Aves</taxon>
        <taxon>Neognathae</taxon>
        <taxon>Neoaves</taxon>
        <taxon>Aequornithes</taxon>
        <taxon>Ciconiiformes</taxon>
        <taxon>Ciconiidae</taxon>
        <taxon>Mycteria</taxon>
    </lineage>
</organism>
<proteinExistence type="predicted"/>
<name>A0AAN7RW36_MYCAM</name>
<protein>
    <recommendedName>
        <fullName evidence="4">Reverse transcriptase domain-containing protein</fullName>
    </recommendedName>
</protein>